<reference evidence="2" key="1">
    <citation type="journal article" date="2015" name="Nat. Genet.">
        <title>The pineapple genome and the evolution of CAM photosynthesis.</title>
        <authorList>
            <person name="Ming R."/>
            <person name="VanBuren R."/>
            <person name="Wai C.M."/>
            <person name="Tang H."/>
            <person name="Schatz M.C."/>
            <person name="Bowers J.E."/>
            <person name="Lyons E."/>
            <person name="Wang M.L."/>
            <person name="Chen J."/>
            <person name="Biggers E."/>
            <person name="Zhang J."/>
            <person name="Huang L."/>
            <person name="Zhang L."/>
            <person name="Miao W."/>
            <person name="Zhang J."/>
            <person name="Ye Z."/>
            <person name="Miao C."/>
            <person name="Lin Z."/>
            <person name="Wang H."/>
            <person name="Zhou H."/>
            <person name="Yim W.C."/>
            <person name="Priest H.D."/>
            <person name="Zheng C."/>
            <person name="Woodhouse M."/>
            <person name="Edger P.P."/>
            <person name="Guyot R."/>
            <person name="Guo H.B."/>
            <person name="Guo H."/>
            <person name="Zheng G."/>
            <person name="Singh R."/>
            <person name="Sharma A."/>
            <person name="Min X."/>
            <person name="Zheng Y."/>
            <person name="Lee H."/>
            <person name="Gurtowski J."/>
            <person name="Sedlazeck F.J."/>
            <person name="Harkess A."/>
            <person name="McKain M.R."/>
            <person name="Liao Z."/>
            <person name="Fang J."/>
            <person name="Liu J."/>
            <person name="Zhang X."/>
            <person name="Zhang Q."/>
            <person name="Hu W."/>
            <person name="Qin Y."/>
            <person name="Wang K."/>
            <person name="Chen L.Y."/>
            <person name="Shirley N."/>
            <person name="Lin Y.R."/>
            <person name="Liu L.Y."/>
            <person name="Hernandez A.G."/>
            <person name="Wright C.L."/>
            <person name="Bulone V."/>
            <person name="Tuskan G.A."/>
            <person name="Heath K."/>
            <person name="Zee F."/>
            <person name="Moore P.H."/>
            <person name="Sunkar R."/>
            <person name="Leebens-Mack J.H."/>
            <person name="Mockler T."/>
            <person name="Bennetzen J.L."/>
            <person name="Freeling M."/>
            <person name="Sankoff D."/>
            <person name="Paterson A.H."/>
            <person name="Zhu X."/>
            <person name="Yang X."/>
            <person name="Smith J.A."/>
            <person name="Cushman J.C."/>
            <person name="Paull R.E."/>
            <person name="Yu Q."/>
        </authorList>
    </citation>
    <scope>NUCLEOTIDE SEQUENCE [LARGE SCALE GENOMIC DNA]</scope>
    <source>
        <strain evidence="2">cv. F153</strain>
    </source>
</reference>
<proteinExistence type="predicted"/>
<keyword evidence="2" id="KW-1185">Reference proteome</keyword>
<dbReference type="Proteomes" id="UP000515123">
    <property type="component" value="Linkage group 19"/>
</dbReference>
<sequence>MSDSRLTTPLEVAEEGRSTVVREWIEKISEVDDTRGREREGLSAQPFGVAYGPTIFKRERKANGLRELPKPRAVAIGPYHPRENSLTFNDDYKWKITRLMVNELGVDVKKYLAKMEEEEEDARSNYSEGLLEWSSKDLHMMLLFDSSFILFVINPFYKRWWPKSQGAIWEYMTLSSDVTKYMKQIKLDLLMPDNQIPFFAIKKLLECFPEDEIIFKEDPIEHLALCFFGDLWPMRNEEQKMDDEADFDHLLHLFHWSRVPVEGYEIYSEELGSNDASEQYIPSATELRKSAIKFEKKHSGSNLDITFTRGLTKISAVINIPTLHLYDYSEEIFRNLIAFEKNPMNDVRCFMAYSACMSCLLQRKKDVKLLRESGTIASTSYNNADVVQFFKDLNRELQEQVMPGTLFHLYGRVMIHHNSRVSRAYGGFKLQYCPNTWVGLSLVAAFVLFILTLLQTIYAIIQK</sequence>
<feature type="transmembrane region" description="Helical" evidence="1">
    <location>
        <begin position="437"/>
        <end position="461"/>
    </location>
</feature>
<dbReference type="GeneID" id="109725243"/>
<organism evidence="2 3">
    <name type="scientific">Ananas comosus</name>
    <name type="common">Pineapple</name>
    <name type="synonym">Ananas ananas</name>
    <dbReference type="NCBI Taxonomy" id="4615"/>
    <lineage>
        <taxon>Eukaryota</taxon>
        <taxon>Viridiplantae</taxon>
        <taxon>Streptophyta</taxon>
        <taxon>Embryophyta</taxon>
        <taxon>Tracheophyta</taxon>
        <taxon>Spermatophyta</taxon>
        <taxon>Magnoliopsida</taxon>
        <taxon>Liliopsida</taxon>
        <taxon>Poales</taxon>
        <taxon>Bromeliaceae</taxon>
        <taxon>Bromelioideae</taxon>
        <taxon>Ananas</taxon>
    </lineage>
</organism>
<dbReference type="RefSeq" id="XP_020109941.1">
    <property type="nucleotide sequence ID" value="XM_020254352.1"/>
</dbReference>
<dbReference type="AlphaFoldDB" id="A0A6P5GML4"/>
<keyword evidence="1" id="KW-1133">Transmembrane helix</keyword>
<keyword evidence="1" id="KW-0812">Transmembrane</keyword>
<gene>
    <name evidence="3" type="primary">LOC109725243</name>
</gene>
<dbReference type="Pfam" id="PF03140">
    <property type="entry name" value="DUF247"/>
    <property type="match status" value="1"/>
</dbReference>
<name>A0A6P5GML4_ANACO</name>
<protein>
    <submittedName>
        <fullName evidence="3">Uncharacterized protein LOC109725243</fullName>
    </submittedName>
</protein>
<dbReference type="InterPro" id="IPR004158">
    <property type="entry name" value="DUF247_pln"/>
</dbReference>
<evidence type="ECO:0000256" key="1">
    <source>
        <dbReference type="SAM" id="Phobius"/>
    </source>
</evidence>
<reference evidence="3" key="2">
    <citation type="submission" date="2025-08" db="UniProtKB">
        <authorList>
            <consortium name="RefSeq"/>
        </authorList>
    </citation>
    <scope>IDENTIFICATION</scope>
    <source>
        <tissue evidence="3">Leaf</tissue>
    </source>
</reference>
<evidence type="ECO:0000313" key="2">
    <source>
        <dbReference type="Proteomes" id="UP000515123"/>
    </source>
</evidence>
<keyword evidence="1" id="KW-0472">Membrane</keyword>
<dbReference type="PANTHER" id="PTHR31170:SF25">
    <property type="entry name" value="BNAA09G04570D PROTEIN"/>
    <property type="match status" value="1"/>
</dbReference>
<accession>A0A6P5GML4</accession>
<dbReference type="OrthoDB" id="630095at2759"/>
<dbReference type="PANTHER" id="PTHR31170">
    <property type="entry name" value="BNAC04G53230D PROTEIN"/>
    <property type="match status" value="1"/>
</dbReference>
<evidence type="ECO:0000313" key="3">
    <source>
        <dbReference type="RefSeq" id="XP_020109941.1"/>
    </source>
</evidence>